<dbReference type="InterPro" id="IPR033250">
    <property type="entry name" value="CEP"/>
</dbReference>
<feature type="compositionally biased region" description="Polar residues" evidence="9">
    <location>
        <begin position="190"/>
        <end position="199"/>
    </location>
</feature>
<accession>A0A178VFC6</accession>
<evidence type="ECO:0000256" key="9">
    <source>
        <dbReference type="SAM" id="MobiDB-lite"/>
    </source>
</evidence>
<evidence type="ECO:0000256" key="6">
    <source>
        <dbReference type="ARBA" id="ARBA00022702"/>
    </source>
</evidence>
<evidence type="ECO:0000256" key="4">
    <source>
        <dbReference type="ARBA" id="ARBA00022523"/>
    </source>
</evidence>
<comment type="similarity">
    <text evidence="2">Belongs to the C-terminally encoded plant signaling peptide (CEP) family.</text>
</comment>
<keyword evidence="8" id="KW-0379">Hydroxylation</keyword>
<evidence type="ECO:0000313" key="11">
    <source>
        <dbReference type="EMBL" id="OAP03582.1"/>
    </source>
</evidence>
<evidence type="ECO:0000256" key="7">
    <source>
        <dbReference type="ARBA" id="ARBA00022729"/>
    </source>
</evidence>
<dbReference type="GO" id="GO:0048046">
    <property type="term" value="C:apoplast"/>
    <property type="evidence" value="ECO:0007669"/>
    <property type="project" value="UniProtKB-SubCell"/>
</dbReference>
<evidence type="ECO:0000256" key="1">
    <source>
        <dbReference type="ARBA" id="ARBA00004271"/>
    </source>
</evidence>
<dbReference type="EMBL" id="LUHQ01000003">
    <property type="protein sequence ID" value="OAP03582.1"/>
    <property type="molecule type" value="Genomic_DNA"/>
</dbReference>
<evidence type="ECO:0000256" key="10">
    <source>
        <dbReference type="SAM" id="SignalP"/>
    </source>
</evidence>
<name>A0A178VFC6_ARATH</name>
<keyword evidence="7 10" id="KW-0732">Signal</keyword>
<proteinExistence type="inferred from homology"/>
<keyword evidence="6" id="KW-0372">Hormone</keyword>
<protein>
    <recommendedName>
        <fullName evidence="13">Precursor of CEP9</fullName>
    </recommendedName>
</protein>
<keyword evidence="3" id="KW-0217">Developmental protein</keyword>
<comment type="caution">
    <text evidence="11">The sequence shown here is derived from an EMBL/GenBank/DDBJ whole genome shotgun (WGS) entry which is preliminary data.</text>
</comment>
<feature type="compositionally biased region" description="Polar residues" evidence="9">
    <location>
        <begin position="133"/>
        <end position="147"/>
    </location>
</feature>
<evidence type="ECO:0000256" key="5">
    <source>
        <dbReference type="ARBA" id="ARBA00022525"/>
    </source>
</evidence>
<feature type="region of interest" description="Disordered" evidence="9">
    <location>
        <begin position="190"/>
        <end position="243"/>
    </location>
</feature>
<dbReference type="ExpressionAtlas" id="A0A178VFC6">
    <property type="expression patterns" value="baseline and differential"/>
</dbReference>
<evidence type="ECO:0000256" key="3">
    <source>
        <dbReference type="ARBA" id="ARBA00022473"/>
    </source>
</evidence>
<feature type="signal peptide" evidence="10">
    <location>
        <begin position="1"/>
        <end position="26"/>
    </location>
</feature>
<dbReference type="GO" id="GO:0048364">
    <property type="term" value="P:root development"/>
    <property type="evidence" value="ECO:0007669"/>
    <property type="project" value="InterPro"/>
</dbReference>
<feature type="region of interest" description="Disordered" evidence="9">
    <location>
        <begin position="42"/>
        <end position="172"/>
    </location>
</feature>
<dbReference type="GO" id="GO:1902025">
    <property type="term" value="P:nitrate import"/>
    <property type="evidence" value="ECO:0007669"/>
    <property type="project" value="UniProtKB-ARBA"/>
</dbReference>
<comment type="subcellular location">
    <subcellularLocation>
        <location evidence="1">Secreted</location>
        <location evidence="1">Extracellular space</location>
        <location evidence="1">Apoplast</location>
    </subcellularLocation>
</comment>
<feature type="chain" id="PRO_5008094873" description="Precursor of CEP9" evidence="10">
    <location>
        <begin position="27"/>
        <end position="243"/>
    </location>
</feature>
<evidence type="ECO:0000313" key="12">
    <source>
        <dbReference type="Proteomes" id="UP000078284"/>
    </source>
</evidence>
<evidence type="ECO:0000256" key="8">
    <source>
        <dbReference type="ARBA" id="ARBA00023278"/>
    </source>
</evidence>
<gene>
    <name evidence="11" type="ordered locus">AXX17_At3g44840</name>
</gene>
<sequence length="243" mass="26160">MKLLSITLTSIVILMVFYQTPITTEARSLRKTNDQDHFKAGFTDDFVPTSPGNSPGVGHKKGNVNVEGFQDDFKPTKGRKLLKTNGQDHFKTGSTDDFAPTSPGHSPGVGHKKGNVNVESSEDDFKHKEGKKLQQTNGQNHFKTGSTDDFAPTSPGNSPGIGHKKGHANVKGFKDDFAPTEEIRLQKMNGQNHFKTGSTDDFAPTTPGNSPGMGHKKGDDFKPTTPGHSPGVGHAVKNDEPKA</sequence>
<organism evidence="11 12">
    <name type="scientific">Arabidopsis thaliana</name>
    <name type="common">Mouse-ear cress</name>
    <dbReference type="NCBI Taxonomy" id="3702"/>
    <lineage>
        <taxon>Eukaryota</taxon>
        <taxon>Viridiplantae</taxon>
        <taxon>Streptophyta</taxon>
        <taxon>Embryophyta</taxon>
        <taxon>Tracheophyta</taxon>
        <taxon>Spermatophyta</taxon>
        <taxon>Magnoliopsida</taxon>
        <taxon>eudicotyledons</taxon>
        <taxon>Gunneridae</taxon>
        <taxon>Pentapetalae</taxon>
        <taxon>rosids</taxon>
        <taxon>malvids</taxon>
        <taxon>Brassicales</taxon>
        <taxon>Brassicaceae</taxon>
        <taxon>Camelineae</taxon>
        <taxon>Arabidopsis</taxon>
    </lineage>
</organism>
<evidence type="ECO:0008006" key="13">
    <source>
        <dbReference type="Google" id="ProtNLM"/>
    </source>
</evidence>
<dbReference type="AlphaFoldDB" id="A0A178VFC6"/>
<dbReference type="GO" id="GO:0006995">
    <property type="term" value="P:cellular response to nitrogen starvation"/>
    <property type="evidence" value="ECO:0007669"/>
    <property type="project" value="UniProtKB-ARBA"/>
</dbReference>
<dbReference type="Proteomes" id="UP000078284">
    <property type="component" value="Chromosome 3"/>
</dbReference>
<keyword evidence="4" id="KW-0052">Apoplast</keyword>
<reference evidence="12" key="1">
    <citation type="journal article" date="2016" name="Proc. Natl. Acad. Sci. U.S.A.">
        <title>Chromosome-level assembly of Arabidopsis thaliana Ler reveals the extent of translocation and inversion polymorphisms.</title>
        <authorList>
            <person name="Zapata L."/>
            <person name="Ding J."/>
            <person name="Willing E.M."/>
            <person name="Hartwig B."/>
            <person name="Bezdan D."/>
            <person name="Jiao W.B."/>
            <person name="Patel V."/>
            <person name="Velikkakam James G."/>
            <person name="Koornneef M."/>
            <person name="Ossowski S."/>
            <person name="Schneeberger K."/>
        </authorList>
    </citation>
    <scope>NUCLEOTIDE SEQUENCE [LARGE SCALE GENOMIC DNA]</scope>
    <source>
        <strain evidence="12">cv. Landsberg erecta</strain>
    </source>
</reference>
<dbReference type="GO" id="GO:0005179">
    <property type="term" value="F:hormone activity"/>
    <property type="evidence" value="ECO:0007669"/>
    <property type="project" value="UniProtKB-KW"/>
</dbReference>
<evidence type="ECO:0000256" key="2">
    <source>
        <dbReference type="ARBA" id="ARBA00008963"/>
    </source>
</evidence>
<keyword evidence="5" id="KW-0964">Secreted</keyword>
<dbReference type="PANTHER" id="PTHR33348:SF21">
    <property type="entry name" value="PRECURSOR OF CEP10-RELATED"/>
    <property type="match status" value="1"/>
</dbReference>
<dbReference type="PANTHER" id="PTHR33348">
    <property type="entry name" value="PRECURSOR OF CEP5"/>
    <property type="match status" value="1"/>
</dbReference>